<organism evidence="1 2">
    <name type="scientific">Gigaspora margarita</name>
    <dbReference type="NCBI Taxonomy" id="4874"/>
    <lineage>
        <taxon>Eukaryota</taxon>
        <taxon>Fungi</taxon>
        <taxon>Fungi incertae sedis</taxon>
        <taxon>Mucoromycota</taxon>
        <taxon>Glomeromycotina</taxon>
        <taxon>Glomeromycetes</taxon>
        <taxon>Diversisporales</taxon>
        <taxon>Gigasporaceae</taxon>
        <taxon>Gigaspora</taxon>
    </lineage>
</organism>
<feature type="non-terminal residue" evidence="1">
    <location>
        <position position="90"/>
    </location>
</feature>
<comment type="caution">
    <text evidence="1">The sequence shown here is derived from an EMBL/GenBank/DDBJ whole genome shotgun (WGS) entry which is preliminary data.</text>
</comment>
<dbReference type="EMBL" id="CAJVQB010093987">
    <property type="protein sequence ID" value="CAG8848914.1"/>
    <property type="molecule type" value="Genomic_DNA"/>
</dbReference>
<name>A0ABN7X887_GIGMA</name>
<sequence length="90" mass="10540">GKVLKDNKEKVFVLDYSGRKGKKIQKGKVVGKKKAQKIKNCREKGRLLRERKIVRKRESLLGEEKVIEKSEGYWEKRSLSEEGRVVGRRE</sequence>
<feature type="non-terminal residue" evidence="1">
    <location>
        <position position="1"/>
    </location>
</feature>
<accession>A0ABN7X887</accession>
<protein>
    <submittedName>
        <fullName evidence="1">28680_t:CDS:1</fullName>
    </submittedName>
</protein>
<keyword evidence="2" id="KW-1185">Reference proteome</keyword>
<evidence type="ECO:0000313" key="1">
    <source>
        <dbReference type="EMBL" id="CAG8848914.1"/>
    </source>
</evidence>
<dbReference type="Proteomes" id="UP000789901">
    <property type="component" value="Unassembled WGS sequence"/>
</dbReference>
<evidence type="ECO:0000313" key="2">
    <source>
        <dbReference type="Proteomes" id="UP000789901"/>
    </source>
</evidence>
<gene>
    <name evidence="1" type="ORF">GMARGA_LOCUS39424</name>
</gene>
<reference evidence="1 2" key="1">
    <citation type="submission" date="2021-06" db="EMBL/GenBank/DDBJ databases">
        <authorList>
            <person name="Kallberg Y."/>
            <person name="Tangrot J."/>
            <person name="Rosling A."/>
        </authorList>
    </citation>
    <scope>NUCLEOTIDE SEQUENCE [LARGE SCALE GENOMIC DNA]</scope>
    <source>
        <strain evidence="1 2">120-4 pot B 10/14</strain>
    </source>
</reference>
<proteinExistence type="predicted"/>